<name>A0A0P0C3T7_9BACT</name>
<evidence type="ECO:0008006" key="4">
    <source>
        <dbReference type="Google" id="ProtNLM"/>
    </source>
</evidence>
<reference evidence="2 3" key="1">
    <citation type="submission" date="2015-08" db="EMBL/GenBank/DDBJ databases">
        <title>Complete genome sequence of Rufibacter tibetensis strain 1351t, a radiation-resistant bacterium from tibet plateau.</title>
        <authorList>
            <person name="Dai J."/>
        </authorList>
    </citation>
    <scope>NUCLEOTIDE SEQUENCE [LARGE SCALE GENOMIC DNA]</scope>
    <source>
        <strain evidence="2 3">1351</strain>
    </source>
</reference>
<dbReference type="RefSeq" id="WP_062543942.1">
    <property type="nucleotide sequence ID" value="NZ_CP012643.1"/>
</dbReference>
<dbReference type="PANTHER" id="PTHR43539:SF78">
    <property type="entry name" value="FLAVIN-CONTAINING MONOOXYGENASE"/>
    <property type="match status" value="1"/>
</dbReference>
<keyword evidence="1" id="KW-0560">Oxidoreductase</keyword>
<dbReference type="AlphaFoldDB" id="A0A0P0C3T7"/>
<dbReference type="SUPFAM" id="SSF51905">
    <property type="entry name" value="FAD/NAD(P)-binding domain"/>
    <property type="match status" value="2"/>
</dbReference>
<proteinExistence type="predicted"/>
<sequence>MQPESQTLPPQEQQTVYDVIVIGAGQAGLAMGYYLHLQQKNFLLVEAASQLGQSWRNRYDSLRLFTPAEYCQLPGLPLLLPEGYYPTKDEIADYLKQYANHFKLPVALGQKVVQVTKPDDLFYIQTTSQTFQARQVVIATSPFQTPFVPVYLTAPSERMVQLHSSQYRNPAQLSAGKVLVVGAGNSGAQIAVELAKTHEVHLSVKKEPKFSGLRKLGKSVFWWATKTGAIYASPTSLFGKKVLMNNDVIYGRELEKLLQNKQITLRPEITGFHQQEVLFKNGTQTSFNSIVWATGFRPNYPWLQIPGALAANGQPVHVQGVSPVEGLFYLGLSWQRSRSSALLLGAGRDARFIAQHLA</sequence>
<dbReference type="Pfam" id="PF13738">
    <property type="entry name" value="Pyr_redox_3"/>
    <property type="match status" value="1"/>
</dbReference>
<dbReference type="InterPro" id="IPR050982">
    <property type="entry name" value="Auxin_biosynth/cation_transpt"/>
</dbReference>
<protein>
    <recommendedName>
        <fullName evidence="4">Oxidoreductase</fullName>
    </recommendedName>
</protein>
<organism evidence="2 3">
    <name type="scientific">Rufibacter tibetensis</name>
    <dbReference type="NCBI Taxonomy" id="512763"/>
    <lineage>
        <taxon>Bacteria</taxon>
        <taxon>Pseudomonadati</taxon>
        <taxon>Bacteroidota</taxon>
        <taxon>Cytophagia</taxon>
        <taxon>Cytophagales</taxon>
        <taxon>Hymenobacteraceae</taxon>
        <taxon>Rufibacter</taxon>
    </lineage>
</organism>
<dbReference type="STRING" id="512763.DC20_11390"/>
<dbReference type="KEGG" id="rti:DC20_11390"/>
<dbReference type="Proteomes" id="UP000061382">
    <property type="component" value="Chromosome"/>
</dbReference>
<dbReference type="EMBL" id="CP012643">
    <property type="protein sequence ID" value="ALI99461.1"/>
    <property type="molecule type" value="Genomic_DNA"/>
</dbReference>
<dbReference type="PRINTS" id="PR00469">
    <property type="entry name" value="PNDRDTASEII"/>
</dbReference>
<keyword evidence="3" id="KW-1185">Reference proteome</keyword>
<evidence type="ECO:0000313" key="2">
    <source>
        <dbReference type="EMBL" id="ALI99461.1"/>
    </source>
</evidence>
<evidence type="ECO:0000313" key="3">
    <source>
        <dbReference type="Proteomes" id="UP000061382"/>
    </source>
</evidence>
<dbReference type="GO" id="GO:0050660">
    <property type="term" value="F:flavin adenine dinucleotide binding"/>
    <property type="evidence" value="ECO:0007669"/>
    <property type="project" value="TreeGrafter"/>
</dbReference>
<dbReference type="InterPro" id="IPR036188">
    <property type="entry name" value="FAD/NAD-bd_sf"/>
</dbReference>
<dbReference type="Gene3D" id="3.50.50.60">
    <property type="entry name" value="FAD/NAD(P)-binding domain"/>
    <property type="match status" value="1"/>
</dbReference>
<dbReference type="PATRIC" id="fig|512763.3.peg.2505"/>
<accession>A0A0P0C3T7</accession>
<dbReference type="PRINTS" id="PR00368">
    <property type="entry name" value="FADPNR"/>
</dbReference>
<dbReference type="PANTHER" id="PTHR43539">
    <property type="entry name" value="FLAVIN-BINDING MONOOXYGENASE-LIKE PROTEIN (AFU_ORTHOLOGUE AFUA_4G09220)"/>
    <property type="match status" value="1"/>
</dbReference>
<gene>
    <name evidence="2" type="ORF">DC20_11390</name>
</gene>
<dbReference type="OrthoDB" id="9778740at2"/>
<dbReference type="GO" id="GO:0004497">
    <property type="term" value="F:monooxygenase activity"/>
    <property type="evidence" value="ECO:0007669"/>
    <property type="project" value="TreeGrafter"/>
</dbReference>
<evidence type="ECO:0000256" key="1">
    <source>
        <dbReference type="ARBA" id="ARBA00023002"/>
    </source>
</evidence>